<reference evidence="11" key="2">
    <citation type="journal article" date="2021" name="PeerJ">
        <title>Extensive microbial diversity within the chicken gut microbiome revealed by metagenomics and culture.</title>
        <authorList>
            <person name="Gilroy R."/>
            <person name="Ravi A."/>
            <person name="Getino M."/>
            <person name="Pursley I."/>
            <person name="Horton D.L."/>
            <person name="Alikhan N.F."/>
            <person name="Baker D."/>
            <person name="Gharbi K."/>
            <person name="Hall N."/>
            <person name="Watson M."/>
            <person name="Adriaenssens E.M."/>
            <person name="Foster-Nyarko E."/>
            <person name="Jarju S."/>
            <person name="Secka A."/>
            <person name="Antonio M."/>
            <person name="Oren A."/>
            <person name="Chaudhuri R.R."/>
            <person name="La Ragione R."/>
            <person name="Hildebrand F."/>
            <person name="Pallen M.J."/>
        </authorList>
    </citation>
    <scope>NUCLEOTIDE SEQUENCE</scope>
    <source>
        <strain evidence="11">ChiBcec6-7307</strain>
    </source>
</reference>
<dbReference type="SUPFAM" id="SSF51306">
    <property type="entry name" value="LexA/Signal peptidase"/>
    <property type="match status" value="1"/>
</dbReference>
<dbReference type="GO" id="GO:0006465">
    <property type="term" value="P:signal peptide processing"/>
    <property type="evidence" value="ECO:0007669"/>
    <property type="project" value="InterPro"/>
</dbReference>
<dbReference type="InterPro" id="IPR036286">
    <property type="entry name" value="LexA/Signal_pep-like_sf"/>
</dbReference>
<dbReference type="PROSITE" id="PS00501">
    <property type="entry name" value="SPASE_I_1"/>
    <property type="match status" value="1"/>
</dbReference>
<comment type="catalytic activity">
    <reaction evidence="1 8">
        <text>Cleavage of hydrophobic, N-terminal signal or leader sequences from secreted and periplasmic proteins.</text>
        <dbReference type="EC" id="3.4.21.89"/>
    </reaction>
</comment>
<organism evidence="11 12">
    <name type="scientific">Candidatus Merdiplasma excrementigallinarum</name>
    <dbReference type="NCBI Taxonomy" id="2840864"/>
    <lineage>
        <taxon>Bacteria</taxon>
        <taxon>Bacillati</taxon>
        <taxon>Bacillota</taxon>
        <taxon>Clostridia</taxon>
        <taxon>Lachnospirales</taxon>
        <taxon>Lachnospiraceae</taxon>
        <taxon>Lachnospiraceae incertae sedis</taxon>
        <taxon>Candidatus Merdiplasma</taxon>
    </lineage>
</organism>
<protein>
    <recommendedName>
        <fullName evidence="4 8">Signal peptidase I</fullName>
        <ecNumber evidence="4 8">3.4.21.89</ecNumber>
    </recommendedName>
</protein>
<keyword evidence="8" id="KW-0812">Transmembrane</keyword>
<dbReference type="CDD" id="cd06530">
    <property type="entry name" value="S26_SPase_I"/>
    <property type="match status" value="1"/>
</dbReference>
<evidence type="ECO:0000313" key="11">
    <source>
        <dbReference type="EMBL" id="HIV23089.1"/>
    </source>
</evidence>
<dbReference type="PANTHER" id="PTHR43390">
    <property type="entry name" value="SIGNAL PEPTIDASE I"/>
    <property type="match status" value="1"/>
</dbReference>
<evidence type="ECO:0000313" key="12">
    <source>
        <dbReference type="Proteomes" id="UP000886889"/>
    </source>
</evidence>
<keyword evidence="8" id="KW-1133">Transmembrane helix</keyword>
<dbReference type="GO" id="GO:0004252">
    <property type="term" value="F:serine-type endopeptidase activity"/>
    <property type="evidence" value="ECO:0007669"/>
    <property type="project" value="InterPro"/>
</dbReference>
<evidence type="ECO:0000256" key="7">
    <source>
        <dbReference type="PIRSR" id="PIRSR600223-1"/>
    </source>
</evidence>
<dbReference type="InterPro" id="IPR019533">
    <property type="entry name" value="Peptidase_S26"/>
</dbReference>
<evidence type="ECO:0000256" key="8">
    <source>
        <dbReference type="RuleBase" id="RU003993"/>
    </source>
</evidence>
<dbReference type="Gene3D" id="2.10.109.10">
    <property type="entry name" value="Umud Fragment, subunit A"/>
    <property type="match status" value="1"/>
</dbReference>
<accession>A0A9D1NZN8</accession>
<keyword evidence="5 8" id="KW-0645">Protease</keyword>
<dbReference type="PANTHER" id="PTHR43390:SF1">
    <property type="entry name" value="CHLOROPLAST PROCESSING PEPTIDASE"/>
    <property type="match status" value="1"/>
</dbReference>
<dbReference type="PRINTS" id="PR00727">
    <property type="entry name" value="LEADERPTASE"/>
</dbReference>
<evidence type="ECO:0000259" key="10">
    <source>
        <dbReference type="Pfam" id="PF10502"/>
    </source>
</evidence>
<dbReference type="NCBIfam" id="TIGR02227">
    <property type="entry name" value="sigpep_I_bact"/>
    <property type="match status" value="1"/>
</dbReference>
<evidence type="ECO:0000256" key="1">
    <source>
        <dbReference type="ARBA" id="ARBA00000677"/>
    </source>
</evidence>
<feature type="active site" evidence="7">
    <location>
        <position position="89"/>
    </location>
</feature>
<comment type="similarity">
    <text evidence="3 9">Belongs to the peptidase S26 family.</text>
</comment>
<keyword evidence="8" id="KW-0472">Membrane</keyword>
<feature type="domain" description="Peptidase S26" evidence="10">
    <location>
        <begin position="17"/>
        <end position="174"/>
    </location>
</feature>
<dbReference type="EMBL" id="DVOS01000038">
    <property type="protein sequence ID" value="HIV23089.1"/>
    <property type="molecule type" value="Genomic_DNA"/>
</dbReference>
<feature type="transmembrane region" description="Helical" evidence="8">
    <location>
        <begin position="15"/>
        <end position="37"/>
    </location>
</feature>
<evidence type="ECO:0000256" key="6">
    <source>
        <dbReference type="ARBA" id="ARBA00022801"/>
    </source>
</evidence>
<evidence type="ECO:0000256" key="5">
    <source>
        <dbReference type="ARBA" id="ARBA00022670"/>
    </source>
</evidence>
<evidence type="ECO:0000256" key="4">
    <source>
        <dbReference type="ARBA" id="ARBA00013208"/>
    </source>
</evidence>
<dbReference type="GO" id="GO:0005886">
    <property type="term" value="C:plasma membrane"/>
    <property type="evidence" value="ECO:0007669"/>
    <property type="project" value="UniProtKB-SubCell"/>
</dbReference>
<dbReference type="InterPro" id="IPR019757">
    <property type="entry name" value="Pept_S26A_signal_pept_1_Lys-AS"/>
</dbReference>
<comment type="subcellular location">
    <subcellularLocation>
        <location evidence="2">Cell membrane</location>
        <topology evidence="2">Single-pass type II membrane protein</topology>
    </subcellularLocation>
    <subcellularLocation>
        <location evidence="9">Membrane</location>
        <topology evidence="9">Single-pass type II membrane protein</topology>
    </subcellularLocation>
</comment>
<keyword evidence="6 8" id="KW-0378">Hydrolase</keyword>
<sequence length="183" mass="21129">MRRKEKKRKSLPREIFGWFFYLFLILAVIFLLIQFVGQRTVVQGSSMYPTLLDGDSLIVDKLTYKFSDPERFDVVVFPFRYQEDTYYIKRIIGLPGETVQIRDGEIYINGRLLEEEYGWGEMKSGGLASEPVILGEDEYFVLGDNRNSSSDSREPSVGNIEESQLIGKAWMRVWPLSGLGLIH</sequence>
<gene>
    <name evidence="11" type="primary">lepB</name>
    <name evidence="11" type="ORF">IAC80_04030</name>
</gene>
<dbReference type="PROSITE" id="PS00761">
    <property type="entry name" value="SPASE_I_3"/>
    <property type="match status" value="1"/>
</dbReference>
<dbReference type="Proteomes" id="UP000886889">
    <property type="component" value="Unassembled WGS sequence"/>
</dbReference>
<proteinExistence type="inferred from homology"/>
<feature type="active site" evidence="7">
    <location>
        <position position="46"/>
    </location>
</feature>
<reference evidence="11" key="1">
    <citation type="submission" date="2020-10" db="EMBL/GenBank/DDBJ databases">
        <authorList>
            <person name="Gilroy R."/>
        </authorList>
    </citation>
    <scope>NUCLEOTIDE SEQUENCE</scope>
    <source>
        <strain evidence="11">ChiBcec6-7307</strain>
    </source>
</reference>
<dbReference type="PROSITE" id="PS00760">
    <property type="entry name" value="SPASE_I_2"/>
    <property type="match status" value="1"/>
</dbReference>
<dbReference type="InterPro" id="IPR019756">
    <property type="entry name" value="Pept_S26A_signal_pept_1_Ser-AS"/>
</dbReference>
<evidence type="ECO:0000256" key="9">
    <source>
        <dbReference type="RuleBase" id="RU362042"/>
    </source>
</evidence>
<evidence type="ECO:0000256" key="2">
    <source>
        <dbReference type="ARBA" id="ARBA00004401"/>
    </source>
</evidence>
<comment type="caution">
    <text evidence="11">The sequence shown here is derived from an EMBL/GenBank/DDBJ whole genome shotgun (WGS) entry which is preliminary data.</text>
</comment>
<dbReference type="InterPro" id="IPR000223">
    <property type="entry name" value="Pept_S26A_signal_pept_1"/>
</dbReference>
<name>A0A9D1NZN8_9FIRM</name>
<dbReference type="AlphaFoldDB" id="A0A9D1NZN8"/>
<dbReference type="InterPro" id="IPR019758">
    <property type="entry name" value="Pept_S26A_signal_pept_1_CS"/>
</dbReference>
<evidence type="ECO:0000256" key="3">
    <source>
        <dbReference type="ARBA" id="ARBA00009370"/>
    </source>
</evidence>
<dbReference type="GO" id="GO:0009003">
    <property type="term" value="F:signal peptidase activity"/>
    <property type="evidence" value="ECO:0007669"/>
    <property type="project" value="UniProtKB-EC"/>
</dbReference>
<dbReference type="Pfam" id="PF10502">
    <property type="entry name" value="Peptidase_S26"/>
    <property type="match status" value="1"/>
</dbReference>
<dbReference type="EC" id="3.4.21.89" evidence="4 8"/>